<evidence type="ECO:0008006" key="6">
    <source>
        <dbReference type="Google" id="ProtNLM"/>
    </source>
</evidence>
<accession>A0A1Q4V3A4</accession>
<evidence type="ECO:0000313" key="4">
    <source>
        <dbReference type="EMBL" id="OKH92352.1"/>
    </source>
</evidence>
<feature type="signal peptide" evidence="3">
    <location>
        <begin position="1"/>
        <end position="19"/>
    </location>
</feature>
<keyword evidence="2" id="KW-0472">Membrane</keyword>
<dbReference type="Proteomes" id="UP000186455">
    <property type="component" value="Unassembled WGS sequence"/>
</dbReference>
<protein>
    <recommendedName>
        <fullName evidence="6">Integral membrane protein</fullName>
    </recommendedName>
</protein>
<feature type="transmembrane region" description="Helical" evidence="2">
    <location>
        <begin position="89"/>
        <end position="113"/>
    </location>
</feature>
<organism evidence="4 5">
    <name type="scientific">Streptomyces uncialis</name>
    <dbReference type="NCBI Taxonomy" id="1048205"/>
    <lineage>
        <taxon>Bacteria</taxon>
        <taxon>Bacillati</taxon>
        <taxon>Actinomycetota</taxon>
        <taxon>Actinomycetes</taxon>
        <taxon>Kitasatosporales</taxon>
        <taxon>Streptomycetaceae</taxon>
        <taxon>Streptomyces</taxon>
    </lineage>
</organism>
<feature type="transmembrane region" description="Helical" evidence="2">
    <location>
        <begin position="125"/>
        <end position="149"/>
    </location>
</feature>
<dbReference type="EMBL" id="LFBV01000007">
    <property type="protein sequence ID" value="OKH92352.1"/>
    <property type="molecule type" value="Genomic_DNA"/>
</dbReference>
<evidence type="ECO:0000256" key="1">
    <source>
        <dbReference type="SAM" id="MobiDB-lite"/>
    </source>
</evidence>
<keyword evidence="5" id="KW-1185">Reference proteome</keyword>
<comment type="caution">
    <text evidence="4">The sequence shown here is derived from an EMBL/GenBank/DDBJ whole genome shotgun (WGS) entry which is preliminary data.</text>
</comment>
<dbReference type="AlphaFoldDB" id="A0A1Q4V3A4"/>
<evidence type="ECO:0000256" key="3">
    <source>
        <dbReference type="SAM" id="SignalP"/>
    </source>
</evidence>
<gene>
    <name evidence="4" type="ORF">AB852_25960</name>
</gene>
<proteinExistence type="predicted"/>
<evidence type="ECO:0000313" key="5">
    <source>
        <dbReference type="Proteomes" id="UP000186455"/>
    </source>
</evidence>
<feature type="chain" id="PRO_5012502024" description="Integral membrane protein" evidence="3">
    <location>
        <begin position="20"/>
        <end position="154"/>
    </location>
</feature>
<evidence type="ECO:0000256" key="2">
    <source>
        <dbReference type="SAM" id="Phobius"/>
    </source>
</evidence>
<keyword evidence="3" id="KW-0732">Signal</keyword>
<name>A0A1Q4V3A4_9ACTN</name>
<keyword evidence="2" id="KW-0812">Transmembrane</keyword>
<feature type="region of interest" description="Disordered" evidence="1">
    <location>
        <begin position="47"/>
        <end position="67"/>
    </location>
</feature>
<reference evidence="4 5" key="1">
    <citation type="submission" date="2015-06" db="EMBL/GenBank/DDBJ databases">
        <title>Cloning and characterization of the uncialamcin biosynthetic gene cluster.</title>
        <authorList>
            <person name="Yan X."/>
            <person name="Huang T."/>
            <person name="Ge H."/>
            <person name="Shen B."/>
        </authorList>
    </citation>
    <scope>NUCLEOTIDE SEQUENCE [LARGE SCALE GENOMIC DNA]</scope>
    <source>
        <strain evidence="4 5">DCA2648</strain>
    </source>
</reference>
<sequence>MCAMMAIGAVWTSVGPVGAAAGIGPADGVFTVSRCYATETNRRCEGSFAPADGTEHRNGVELGSPREPYTGGEQVEVRLAEATAYERSAVTVAFTIALALLLAGLYGATAAWLGKSARRGRFAGLGLYAAVMAVTSSAALSLLLVTGLLDWLLT</sequence>
<keyword evidence="2" id="KW-1133">Transmembrane helix</keyword>